<name>A0ABU6Q261_9FABA</name>
<protein>
    <submittedName>
        <fullName evidence="1">Uncharacterized protein</fullName>
    </submittedName>
</protein>
<sequence>MGGLIGGLTNRKDLNGLGERSLRISLVPPPPLCHPNLKMSSSSQVALLTTPVLPRRTSPTSTSFSSAIIFAATSTITISTMPCDGDSDILTLGRSSQPCNPLPILMGSGPALHP</sequence>
<keyword evidence="2" id="KW-1185">Reference proteome</keyword>
<evidence type="ECO:0000313" key="1">
    <source>
        <dbReference type="EMBL" id="MED6105975.1"/>
    </source>
</evidence>
<proteinExistence type="predicted"/>
<dbReference type="EMBL" id="JASCZI010000002">
    <property type="protein sequence ID" value="MED6105975.1"/>
    <property type="molecule type" value="Genomic_DNA"/>
</dbReference>
<reference evidence="1 2" key="1">
    <citation type="journal article" date="2023" name="Plants (Basel)">
        <title>Bridging the Gap: Combining Genomics and Transcriptomics Approaches to Understand Stylosanthes scabra, an Orphan Legume from the Brazilian Caatinga.</title>
        <authorList>
            <person name="Ferreira-Neto J.R.C."/>
            <person name="da Silva M.D."/>
            <person name="Binneck E."/>
            <person name="de Melo N.F."/>
            <person name="da Silva R.H."/>
            <person name="de Melo A.L.T.M."/>
            <person name="Pandolfi V."/>
            <person name="Bustamante F.O."/>
            <person name="Brasileiro-Vidal A.C."/>
            <person name="Benko-Iseppon A.M."/>
        </authorList>
    </citation>
    <scope>NUCLEOTIDE SEQUENCE [LARGE SCALE GENOMIC DNA]</scope>
    <source>
        <tissue evidence="1">Leaves</tissue>
    </source>
</reference>
<organism evidence="1 2">
    <name type="scientific">Stylosanthes scabra</name>
    <dbReference type="NCBI Taxonomy" id="79078"/>
    <lineage>
        <taxon>Eukaryota</taxon>
        <taxon>Viridiplantae</taxon>
        <taxon>Streptophyta</taxon>
        <taxon>Embryophyta</taxon>
        <taxon>Tracheophyta</taxon>
        <taxon>Spermatophyta</taxon>
        <taxon>Magnoliopsida</taxon>
        <taxon>eudicotyledons</taxon>
        <taxon>Gunneridae</taxon>
        <taxon>Pentapetalae</taxon>
        <taxon>rosids</taxon>
        <taxon>fabids</taxon>
        <taxon>Fabales</taxon>
        <taxon>Fabaceae</taxon>
        <taxon>Papilionoideae</taxon>
        <taxon>50 kb inversion clade</taxon>
        <taxon>dalbergioids sensu lato</taxon>
        <taxon>Dalbergieae</taxon>
        <taxon>Pterocarpus clade</taxon>
        <taxon>Stylosanthes</taxon>
    </lineage>
</organism>
<comment type="caution">
    <text evidence="1">The sequence shown here is derived from an EMBL/GenBank/DDBJ whole genome shotgun (WGS) entry which is preliminary data.</text>
</comment>
<accession>A0ABU6Q261</accession>
<dbReference type="Proteomes" id="UP001341840">
    <property type="component" value="Unassembled WGS sequence"/>
</dbReference>
<evidence type="ECO:0000313" key="2">
    <source>
        <dbReference type="Proteomes" id="UP001341840"/>
    </source>
</evidence>
<gene>
    <name evidence="1" type="ORF">PIB30_000764</name>
</gene>